<dbReference type="GO" id="GO:0016874">
    <property type="term" value="F:ligase activity"/>
    <property type="evidence" value="ECO:0007669"/>
    <property type="project" value="UniProtKB-KW"/>
</dbReference>
<feature type="transmembrane region" description="Helical" evidence="6">
    <location>
        <begin position="57"/>
        <end position="79"/>
    </location>
</feature>
<dbReference type="Proteomes" id="UP000199012">
    <property type="component" value="Unassembled WGS sequence"/>
</dbReference>
<dbReference type="PANTHER" id="PTHR37422">
    <property type="entry name" value="TEICHURONIC ACID BIOSYNTHESIS PROTEIN TUAE"/>
    <property type="match status" value="1"/>
</dbReference>
<dbReference type="InterPro" id="IPR051533">
    <property type="entry name" value="WaaL-like"/>
</dbReference>
<dbReference type="PANTHER" id="PTHR37422:SF13">
    <property type="entry name" value="LIPOPOLYSACCHARIDE BIOSYNTHESIS PROTEIN PA4999-RELATED"/>
    <property type="match status" value="1"/>
</dbReference>
<keyword evidence="9" id="KW-1185">Reference proteome</keyword>
<dbReference type="RefSeq" id="WP_090031504.1">
    <property type="nucleotide sequence ID" value="NZ_BONM01000010.1"/>
</dbReference>
<gene>
    <name evidence="8" type="ORF">SAMN05421867_104112</name>
</gene>
<reference evidence="8 9" key="1">
    <citation type="submission" date="2016-10" db="EMBL/GenBank/DDBJ databases">
        <authorList>
            <person name="de Groot N.N."/>
        </authorList>
    </citation>
    <scope>NUCLEOTIDE SEQUENCE [LARGE SCALE GENOMIC DNA]</scope>
    <source>
        <strain evidence="8 9">CGMCC 4.6945</strain>
    </source>
</reference>
<feature type="transmembrane region" description="Helical" evidence="6">
    <location>
        <begin position="116"/>
        <end position="132"/>
    </location>
</feature>
<dbReference type="AlphaFoldDB" id="A0A1I0X3Y5"/>
<accession>A0A1I0X3Y5</accession>
<dbReference type="InterPro" id="IPR007016">
    <property type="entry name" value="O-antigen_ligase-rel_domated"/>
</dbReference>
<evidence type="ECO:0000256" key="5">
    <source>
        <dbReference type="SAM" id="MobiDB-lite"/>
    </source>
</evidence>
<feature type="region of interest" description="Disordered" evidence="5">
    <location>
        <begin position="410"/>
        <end position="435"/>
    </location>
</feature>
<feature type="domain" description="O-antigen ligase-related" evidence="7">
    <location>
        <begin position="214"/>
        <end position="343"/>
    </location>
</feature>
<proteinExistence type="predicted"/>
<keyword evidence="2 6" id="KW-0812">Transmembrane</keyword>
<dbReference type="STRING" id="988821.SAMN05421867_104112"/>
<evidence type="ECO:0000256" key="1">
    <source>
        <dbReference type="ARBA" id="ARBA00004141"/>
    </source>
</evidence>
<feature type="transmembrane region" description="Helical" evidence="6">
    <location>
        <begin position="91"/>
        <end position="110"/>
    </location>
</feature>
<feature type="transmembrane region" description="Helical" evidence="6">
    <location>
        <begin position="139"/>
        <end position="160"/>
    </location>
</feature>
<feature type="transmembrane region" description="Helical" evidence="6">
    <location>
        <begin position="180"/>
        <end position="203"/>
    </location>
</feature>
<comment type="subcellular location">
    <subcellularLocation>
        <location evidence="1">Membrane</location>
        <topology evidence="1">Multi-pass membrane protein</topology>
    </subcellularLocation>
</comment>
<sequence length="435" mass="45203">MLTSLRALGGRVHPYLEVGFVLAVVVGYVVPLLTDSLTGGQKSFVPITGTPEPDARLALLAGTAGDGLVLVACLVVALVHLRRWRDLVGPALLLLLAWAVQLATLAAGGGTLLKDMVLFAGIVVAVTLLRPGRAAVHALGWSTLALAVLSLLMGVLTPYAGTQVRPESVADEKFVSGFGILAGPYPSGNNLGLVLAVGLPAVLALPRPRVRWAGVVVVAVALFLTSSRTSWAAAVVAVGVWALLVLVRPGLRTRAAAAVLAAAGVVWVVLPLVTRSPTAFTNRGWYWVEGLAAWRERPWLGWGSDYYLRVAQSDGALGGFAFHAHNQVVQLLVTGGLVVALLVGSALVWAGVRAARLAPATPWAAAFLVALLVTASFEVPLGTVDRQMFYPFAALPLALVLALGRRGASADDARKGTGDAAASPARGRRVAGRRA</sequence>
<evidence type="ECO:0000256" key="4">
    <source>
        <dbReference type="ARBA" id="ARBA00023136"/>
    </source>
</evidence>
<feature type="transmembrane region" description="Helical" evidence="6">
    <location>
        <begin position="255"/>
        <end position="273"/>
    </location>
</feature>
<feature type="transmembrane region" description="Helical" evidence="6">
    <location>
        <begin position="231"/>
        <end position="248"/>
    </location>
</feature>
<feature type="transmembrane region" description="Helical" evidence="6">
    <location>
        <begin position="388"/>
        <end position="404"/>
    </location>
</feature>
<feature type="transmembrane region" description="Helical" evidence="6">
    <location>
        <begin position="363"/>
        <end position="382"/>
    </location>
</feature>
<organism evidence="8 9">
    <name type="scientific">Cellulomonas marina</name>
    <dbReference type="NCBI Taxonomy" id="988821"/>
    <lineage>
        <taxon>Bacteria</taxon>
        <taxon>Bacillati</taxon>
        <taxon>Actinomycetota</taxon>
        <taxon>Actinomycetes</taxon>
        <taxon>Micrococcales</taxon>
        <taxon>Cellulomonadaceae</taxon>
        <taxon>Cellulomonas</taxon>
    </lineage>
</organism>
<evidence type="ECO:0000259" key="7">
    <source>
        <dbReference type="Pfam" id="PF04932"/>
    </source>
</evidence>
<dbReference type="Pfam" id="PF04932">
    <property type="entry name" value="Wzy_C"/>
    <property type="match status" value="1"/>
</dbReference>
<evidence type="ECO:0000256" key="2">
    <source>
        <dbReference type="ARBA" id="ARBA00022692"/>
    </source>
</evidence>
<keyword evidence="8" id="KW-0436">Ligase</keyword>
<evidence type="ECO:0000313" key="8">
    <source>
        <dbReference type="EMBL" id="SFA95762.1"/>
    </source>
</evidence>
<evidence type="ECO:0000256" key="3">
    <source>
        <dbReference type="ARBA" id="ARBA00022989"/>
    </source>
</evidence>
<dbReference type="GO" id="GO:0016020">
    <property type="term" value="C:membrane"/>
    <property type="evidence" value="ECO:0007669"/>
    <property type="project" value="UniProtKB-SubCell"/>
</dbReference>
<dbReference type="OrthoDB" id="4696754at2"/>
<feature type="transmembrane region" description="Helical" evidence="6">
    <location>
        <begin position="210"/>
        <end position="225"/>
    </location>
</feature>
<evidence type="ECO:0000256" key="6">
    <source>
        <dbReference type="SAM" id="Phobius"/>
    </source>
</evidence>
<protein>
    <submittedName>
        <fullName evidence="8">O-antigen ligase</fullName>
    </submittedName>
</protein>
<feature type="compositionally biased region" description="Basic residues" evidence="5">
    <location>
        <begin position="426"/>
        <end position="435"/>
    </location>
</feature>
<name>A0A1I0X3Y5_9CELL</name>
<dbReference type="EMBL" id="FOKA01000004">
    <property type="protein sequence ID" value="SFA95762.1"/>
    <property type="molecule type" value="Genomic_DNA"/>
</dbReference>
<keyword evidence="4 6" id="KW-0472">Membrane</keyword>
<keyword evidence="3 6" id="KW-1133">Transmembrane helix</keyword>
<evidence type="ECO:0000313" key="9">
    <source>
        <dbReference type="Proteomes" id="UP000199012"/>
    </source>
</evidence>
<feature type="transmembrane region" description="Helical" evidence="6">
    <location>
        <begin position="12"/>
        <end position="33"/>
    </location>
</feature>
<feature type="transmembrane region" description="Helical" evidence="6">
    <location>
        <begin position="328"/>
        <end position="351"/>
    </location>
</feature>